<dbReference type="AlphaFoldDB" id="A0A1P8EFG9"/>
<reference evidence="8" key="2">
    <citation type="submission" date="2023-09" db="EMBL/GenBank/DDBJ databases">
        <title>Acinetobacter soli.</title>
        <authorList>
            <person name="Kim B."/>
            <person name="Kim D."/>
            <person name="Park D."/>
        </authorList>
    </citation>
    <scope>NUCLEOTIDE SEQUENCE</scope>
    <source>
        <strain evidence="8">2023.05</strain>
    </source>
</reference>
<protein>
    <submittedName>
        <fullName evidence="8">TM2 domain-containing protein</fullName>
    </submittedName>
</protein>
<dbReference type="InterPro" id="IPR050932">
    <property type="entry name" value="TM2D1-3-like"/>
</dbReference>
<sequence>MKKKNRIVALILAMFFGILGLDRFYLGKKLSGFLKLITLGGLGFWWFIDFTLLLIDAFLYSLGKDTGFVKDAAHNNLRYGLSLYRLKHGKFEKDWFAKP</sequence>
<evidence type="ECO:0000256" key="5">
    <source>
        <dbReference type="SAM" id="Phobius"/>
    </source>
</evidence>
<evidence type="ECO:0000256" key="2">
    <source>
        <dbReference type="ARBA" id="ARBA00022692"/>
    </source>
</evidence>
<evidence type="ECO:0000256" key="1">
    <source>
        <dbReference type="ARBA" id="ARBA00004141"/>
    </source>
</evidence>
<evidence type="ECO:0000256" key="4">
    <source>
        <dbReference type="ARBA" id="ARBA00023136"/>
    </source>
</evidence>
<keyword evidence="4 5" id="KW-0472">Membrane</keyword>
<dbReference type="EMBL" id="CP134206">
    <property type="protein sequence ID" value="WND04534.1"/>
    <property type="molecule type" value="Genomic_DNA"/>
</dbReference>
<dbReference type="Pfam" id="PF05154">
    <property type="entry name" value="TM2"/>
    <property type="match status" value="1"/>
</dbReference>
<dbReference type="EMBL" id="CP016896">
    <property type="protein sequence ID" value="APV34945.1"/>
    <property type="molecule type" value="Genomic_DNA"/>
</dbReference>
<name>A0A1P8EFG9_9GAMM</name>
<reference evidence="7 9" key="1">
    <citation type="submission" date="2016-08" db="EMBL/GenBank/DDBJ databases">
        <title>Complete genome sequence of Acinetobacter baylyi strain GFJ2.</title>
        <authorList>
            <person name="Tabata M."/>
            <person name="Kuboki S."/>
            <person name="Gibu N."/>
            <person name="Kinouchi Y."/>
            <person name="Vangnai A."/>
            <person name="Kasai D."/>
            <person name="Fukuda M."/>
        </authorList>
    </citation>
    <scope>NUCLEOTIDE SEQUENCE [LARGE SCALE GENOMIC DNA]</scope>
    <source>
        <strain evidence="7 9">GFJ2</strain>
    </source>
</reference>
<comment type="subcellular location">
    <subcellularLocation>
        <location evidence="1">Membrane</location>
        <topology evidence="1">Multi-pass membrane protein</topology>
    </subcellularLocation>
</comment>
<feature type="domain" description="TM2" evidence="6">
    <location>
        <begin position="3"/>
        <end position="50"/>
    </location>
</feature>
<proteinExistence type="predicted"/>
<dbReference type="KEGG" id="asol:BEN76_02465"/>
<evidence type="ECO:0000313" key="8">
    <source>
        <dbReference type="EMBL" id="WND04534.1"/>
    </source>
</evidence>
<accession>A0A1P8EFG9</accession>
<organism evidence="7 9">
    <name type="scientific">Acinetobacter soli</name>
    <dbReference type="NCBI Taxonomy" id="487316"/>
    <lineage>
        <taxon>Bacteria</taxon>
        <taxon>Pseudomonadati</taxon>
        <taxon>Pseudomonadota</taxon>
        <taxon>Gammaproteobacteria</taxon>
        <taxon>Moraxellales</taxon>
        <taxon>Moraxellaceae</taxon>
        <taxon>Acinetobacter</taxon>
    </lineage>
</organism>
<keyword evidence="2 5" id="KW-0812">Transmembrane</keyword>
<evidence type="ECO:0000259" key="6">
    <source>
        <dbReference type="Pfam" id="PF05154"/>
    </source>
</evidence>
<dbReference type="PANTHER" id="PTHR21016">
    <property type="entry name" value="BETA-AMYLOID BINDING PROTEIN-RELATED"/>
    <property type="match status" value="1"/>
</dbReference>
<dbReference type="Proteomes" id="UP000185674">
    <property type="component" value="Chromosome"/>
</dbReference>
<dbReference type="GeneID" id="67511599"/>
<dbReference type="PANTHER" id="PTHR21016:SF25">
    <property type="entry name" value="TM2 DOMAIN-CONTAINING PROTEIN DDB_G0277895-RELATED"/>
    <property type="match status" value="1"/>
</dbReference>
<dbReference type="STRING" id="487316.BEN76_02465"/>
<feature type="transmembrane region" description="Helical" evidence="5">
    <location>
        <begin position="32"/>
        <end position="55"/>
    </location>
</feature>
<evidence type="ECO:0000256" key="3">
    <source>
        <dbReference type="ARBA" id="ARBA00022989"/>
    </source>
</evidence>
<dbReference type="GO" id="GO:0016020">
    <property type="term" value="C:membrane"/>
    <property type="evidence" value="ECO:0007669"/>
    <property type="project" value="UniProtKB-SubCell"/>
</dbReference>
<dbReference type="InterPro" id="IPR007829">
    <property type="entry name" value="TM2"/>
</dbReference>
<dbReference type="Proteomes" id="UP001256400">
    <property type="component" value="Chromosome"/>
</dbReference>
<keyword evidence="3 5" id="KW-1133">Transmembrane helix</keyword>
<evidence type="ECO:0000313" key="7">
    <source>
        <dbReference type="EMBL" id="APV34945.1"/>
    </source>
</evidence>
<dbReference type="eggNOG" id="COG2314">
    <property type="taxonomic scope" value="Bacteria"/>
</dbReference>
<dbReference type="RefSeq" id="WP_004938907.1">
    <property type="nucleotide sequence ID" value="NZ_BBNM01000001.1"/>
</dbReference>
<evidence type="ECO:0000313" key="9">
    <source>
        <dbReference type="Proteomes" id="UP000185674"/>
    </source>
</evidence>
<feature type="transmembrane region" description="Helical" evidence="5">
    <location>
        <begin position="7"/>
        <end position="26"/>
    </location>
</feature>
<gene>
    <name evidence="7" type="ORF">BEN76_02465</name>
    <name evidence="8" type="ORF">RHP80_09870</name>
</gene>